<gene>
    <name evidence="7" type="ORF">P8935_06010</name>
</gene>
<evidence type="ECO:0000256" key="4">
    <source>
        <dbReference type="ARBA" id="ARBA00022857"/>
    </source>
</evidence>
<dbReference type="GO" id="GO:0003959">
    <property type="term" value="F:NADPH dehydrogenase activity"/>
    <property type="evidence" value="ECO:0007669"/>
    <property type="project" value="InterPro"/>
</dbReference>
<dbReference type="EMBL" id="CP121196">
    <property type="protein sequence ID" value="XBH18867.1"/>
    <property type="molecule type" value="Genomic_DNA"/>
</dbReference>
<proteinExistence type="predicted"/>
<sequence>MSHPLFSPFQLQSVVFPNRIGVSPMCEYSSEDGFANDWHLVHLGARAQGGAGLVMTEASAVMPEGLISINDLGIWKDEHIAKLAQIVRFIHAQGARAGMQLAHAGRKGSMTAPFGGERLLTSEEGRWEPEGPSAIAFSPSYAVPKALDEAEIAGVVSAFADAAKRADKAGFDVVEIHAAHGYLLHEFLSPLANQRVDQYGGSFDNRIRLLLEVTDAVRAAWPDHLPLFVRISATDWAEGGWTADESVLLAAKLREHGVDLVDVSSGGQVPHVKIPLGPGYQVPFAARIRKETGMPTAAVGMITEAKQANDIVANGEADIVLLAREMLRDPYWPLHAAAKLGETASWPVQYLRAAPQGSIARAAVERAK</sequence>
<evidence type="ECO:0000313" key="7">
    <source>
        <dbReference type="EMBL" id="XBH18867.1"/>
    </source>
</evidence>
<feature type="domain" description="NADH:flavin oxidoreductase/NADH oxidase N-terminal" evidence="6">
    <location>
        <begin position="5"/>
        <end position="339"/>
    </location>
</feature>
<comment type="cofactor">
    <cofactor evidence="1">
        <name>FMN</name>
        <dbReference type="ChEBI" id="CHEBI:58210"/>
    </cofactor>
</comment>
<keyword evidence="3" id="KW-0288">FMN</keyword>
<protein>
    <submittedName>
        <fullName evidence="7">NADH:flavin oxidoreductase/NADH oxidase</fullName>
    </submittedName>
</protein>
<accession>A0AAU7DNJ2</accession>
<evidence type="ECO:0000256" key="1">
    <source>
        <dbReference type="ARBA" id="ARBA00001917"/>
    </source>
</evidence>
<evidence type="ECO:0000259" key="6">
    <source>
        <dbReference type="Pfam" id="PF00724"/>
    </source>
</evidence>
<dbReference type="InterPro" id="IPR001155">
    <property type="entry name" value="OxRdtase_FMN_N"/>
</dbReference>
<reference evidence="7" key="1">
    <citation type="submission" date="2023-03" db="EMBL/GenBank/DDBJ databases">
        <title>Edaphobacter sp.</title>
        <authorList>
            <person name="Huber K.J."/>
            <person name="Papendorf J."/>
            <person name="Pilke C."/>
            <person name="Bunk B."/>
            <person name="Sproeer C."/>
            <person name="Pester M."/>
        </authorList>
    </citation>
    <scope>NUCLEOTIDE SEQUENCE</scope>
    <source>
        <strain evidence="7">DSM 110680</strain>
    </source>
</reference>
<keyword evidence="5" id="KW-0560">Oxidoreductase</keyword>
<keyword evidence="2" id="KW-0285">Flavoprotein</keyword>
<dbReference type="InterPro" id="IPR044152">
    <property type="entry name" value="YqjM-like"/>
</dbReference>
<evidence type="ECO:0000256" key="5">
    <source>
        <dbReference type="ARBA" id="ARBA00023002"/>
    </source>
</evidence>
<dbReference type="RefSeq" id="WP_348264085.1">
    <property type="nucleotide sequence ID" value="NZ_CP121196.1"/>
</dbReference>
<organism evidence="7">
    <name type="scientific">Telmatobacter sp. DSM 110680</name>
    <dbReference type="NCBI Taxonomy" id="3036704"/>
    <lineage>
        <taxon>Bacteria</taxon>
        <taxon>Pseudomonadati</taxon>
        <taxon>Acidobacteriota</taxon>
        <taxon>Terriglobia</taxon>
        <taxon>Terriglobales</taxon>
        <taxon>Acidobacteriaceae</taxon>
        <taxon>Telmatobacter</taxon>
    </lineage>
</organism>
<dbReference type="GO" id="GO:0010181">
    <property type="term" value="F:FMN binding"/>
    <property type="evidence" value="ECO:0007669"/>
    <property type="project" value="InterPro"/>
</dbReference>
<dbReference type="InterPro" id="IPR013785">
    <property type="entry name" value="Aldolase_TIM"/>
</dbReference>
<dbReference type="Pfam" id="PF00724">
    <property type="entry name" value="Oxidored_FMN"/>
    <property type="match status" value="1"/>
</dbReference>
<keyword evidence="4" id="KW-0521">NADP</keyword>
<dbReference type="AlphaFoldDB" id="A0AAU7DNJ2"/>
<evidence type="ECO:0000256" key="3">
    <source>
        <dbReference type="ARBA" id="ARBA00022643"/>
    </source>
</evidence>
<name>A0AAU7DNJ2_9BACT</name>
<dbReference type="PANTHER" id="PTHR43303:SF4">
    <property type="entry name" value="NADPH DEHYDROGENASE C23G7.10C-RELATED"/>
    <property type="match status" value="1"/>
</dbReference>
<dbReference type="Gene3D" id="3.20.20.70">
    <property type="entry name" value="Aldolase class I"/>
    <property type="match status" value="1"/>
</dbReference>
<evidence type="ECO:0000256" key="2">
    <source>
        <dbReference type="ARBA" id="ARBA00022630"/>
    </source>
</evidence>
<dbReference type="PANTHER" id="PTHR43303">
    <property type="entry name" value="NADPH DEHYDROGENASE C23G7.10C-RELATED"/>
    <property type="match status" value="1"/>
</dbReference>
<dbReference type="SUPFAM" id="SSF51395">
    <property type="entry name" value="FMN-linked oxidoreductases"/>
    <property type="match status" value="1"/>
</dbReference>
<dbReference type="CDD" id="cd02932">
    <property type="entry name" value="OYE_YqiM_FMN"/>
    <property type="match status" value="1"/>
</dbReference>
<dbReference type="GO" id="GO:0050661">
    <property type="term" value="F:NADP binding"/>
    <property type="evidence" value="ECO:0007669"/>
    <property type="project" value="InterPro"/>
</dbReference>